<dbReference type="EMBL" id="ADBJ01000008">
    <property type="protein sequence ID" value="EFA84690.1"/>
    <property type="molecule type" value="Genomic_DNA"/>
</dbReference>
<evidence type="ECO:0000313" key="1">
    <source>
        <dbReference type="EMBL" id="EFA84690.1"/>
    </source>
</evidence>
<dbReference type="InParanoid" id="D3B066"/>
<dbReference type="Proteomes" id="UP000001396">
    <property type="component" value="Unassembled WGS sequence"/>
</dbReference>
<dbReference type="RefSeq" id="XP_020436803.1">
    <property type="nucleotide sequence ID" value="XM_020572686.1"/>
</dbReference>
<name>D3B066_HETP5</name>
<protein>
    <submittedName>
        <fullName evidence="1">Uncharacterized protein</fullName>
    </submittedName>
</protein>
<comment type="caution">
    <text evidence="1">The sequence shown here is derived from an EMBL/GenBank/DDBJ whole genome shotgun (WGS) entry which is preliminary data.</text>
</comment>
<dbReference type="AlphaFoldDB" id="D3B066"/>
<reference evidence="1 2" key="1">
    <citation type="journal article" date="2011" name="Genome Res.">
        <title>Phylogeny-wide analysis of social amoeba genomes highlights ancient origins for complex intercellular communication.</title>
        <authorList>
            <person name="Heidel A.J."/>
            <person name="Lawal H.M."/>
            <person name="Felder M."/>
            <person name="Schilde C."/>
            <person name="Helps N.R."/>
            <person name="Tunggal B."/>
            <person name="Rivero F."/>
            <person name="John U."/>
            <person name="Schleicher M."/>
            <person name="Eichinger L."/>
            <person name="Platzer M."/>
            <person name="Noegel A.A."/>
            <person name="Schaap P."/>
            <person name="Gloeckner G."/>
        </authorList>
    </citation>
    <scope>NUCLEOTIDE SEQUENCE [LARGE SCALE GENOMIC DNA]</scope>
    <source>
        <strain evidence="2">ATCC 26659 / Pp 5 / PN500</strain>
    </source>
</reference>
<evidence type="ECO:0000313" key="2">
    <source>
        <dbReference type="Proteomes" id="UP000001396"/>
    </source>
</evidence>
<proteinExistence type="predicted"/>
<keyword evidence="2" id="KW-1185">Reference proteome</keyword>
<dbReference type="GeneID" id="31357211"/>
<sequence length="78" mass="8830">MLLINDCTSGSVEETVSSLYCVCDDCGWRNIMIVVKLPSSFLEVIEISFWNRDISNMEFNIKLTIFFKAVSIIVPCTS</sequence>
<gene>
    <name evidence="1" type="ORF">PPL_01682</name>
</gene>
<accession>D3B066</accession>
<organism evidence="1 2">
    <name type="scientific">Heterostelium pallidum (strain ATCC 26659 / Pp 5 / PN500)</name>
    <name type="common">Cellular slime mold</name>
    <name type="synonym">Polysphondylium pallidum</name>
    <dbReference type="NCBI Taxonomy" id="670386"/>
    <lineage>
        <taxon>Eukaryota</taxon>
        <taxon>Amoebozoa</taxon>
        <taxon>Evosea</taxon>
        <taxon>Eumycetozoa</taxon>
        <taxon>Dictyostelia</taxon>
        <taxon>Acytosteliales</taxon>
        <taxon>Acytosteliaceae</taxon>
        <taxon>Heterostelium</taxon>
    </lineage>
</organism>